<dbReference type="InterPro" id="IPR044742">
    <property type="entry name" value="DEAD/DEAH_RhlB"/>
</dbReference>
<keyword evidence="2 7" id="KW-0378">Hydrolase</keyword>
<dbReference type="CDD" id="cd00268">
    <property type="entry name" value="DEADc"/>
    <property type="match status" value="1"/>
</dbReference>
<feature type="short sequence motif" description="Q motif" evidence="6">
    <location>
        <begin position="9"/>
        <end position="37"/>
    </location>
</feature>
<dbReference type="PROSITE" id="PS51194">
    <property type="entry name" value="HELICASE_CTER"/>
    <property type="match status" value="1"/>
</dbReference>
<evidence type="ECO:0000256" key="8">
    <source>
        <dbReference type="SAM" id="MobiDB-lite"/>
    </source>
</evidence>
<dbReference type="SMART" id="SM00490">
    <property type="entry name" value="HELICc"/>
    <property type="match status" value="1"/>
</dbReference>
<comment type="similarity">
    <text evidence="5 7">Belongs to the DEAD box helicase family.</text>
</comment>
<reference evidence="13" key="1">
    <citation type="submission" date="2017-09" db="EMBL/GenBank/DDBJ databases">
        <title>Depth-based differentiation of microbial function through sediment-hosted aquifers and enrichment of novel symbionts in the deep terrestrial subsurface.</title>
        <authorList>
            <person name="Probst A.J."/>
            <person name="Ladd B."/>
            <person name="Jarett J.K."/>
            <person name="Geller-Mcgrath D.E."/>
            <person name="Sieber C.M.K."/>
            <person name="Emerson J.B."/>
            <person name="Anantharaman K."/>
            <person name="Thomas B.C."/>
            <person name="Malmstrom R."/>
            <person name="Stieglmeier M."/>
            <person name="Klingl A."/>
            <person name="Woyke T."/>
            <person name="Ryan C.M."/>
            <person name="Banfield J.F."/>
        </authorList>
    </citation>
    <scope>NUCLEOTIDE SEQUENCE [LARGE SCALE GENOMIC DNA]</scope>
</reference>
<organism evidence="12 13">
    <name type="scientific">Candidatus Uhrbacteria bacterium CG_4_9_14_3_um_filter_36_7</name>
    <dbReference type="NCBI Taxonomy" id="1975033"/>
    <lineage>
        <taxon>Bacteria</taxon>
        <taxon>Candidatus Uhriibacteriota</taxon>
    </lineage>
</organism>
<dbReference type="InterPro" id="IPR011545">
    <property type="entry name" value="DEAD/DEAH_box_helicase_dom"/>
</dbReference>
<evidence type="ECO:0000256" key="3">
    <source>
        <dbReference type="ARBA" id="ARBA00022806"/>
    </source>
</evidence>
<evidence type="ECO:0000313" key="13">
    <source>
        <dbReference type="Proteomes" id="UP000229749"/>
    </source>
</evidence>
<evidence type="ECO:0000256" key="2">
    <source>
        <dbReference type="ARBA" id="ARBA00022801"/>
    </source>
</evidence>
<keyword evidence="4 7" id="KW-0067">ATP-binding</keyword>
<feature type="region of interest" description="Disordered" evidence="8">
    <location>
        <begin position="388"/>
        <end position="413"/>
    </location>
</feature>
<feature type="domain" description="Helicase C-terminal" evidence="10">
    <location>
        <begin position="237"/>
        <end position="385"/>
    </location>
</feature>
<dbReference type="GO" id="GO:0005524">
    <property type="term" value="F:ATP binding"/>
    <property type="evidence" value="ECO:0007669"/>
    <property type="project" value="UniProtKB-KW"/>
</dbReference>
<dbReference type="CDD" id="cd18787">
    <property type="entry name" value="SF2_C_DEAD"/>
    <property type="match status" value="1"/>
</dbReference>
<dbReference type="PROSITE" id="PS51195">
    <property type="entry name" value="Q_MOTIF"/>
    <property type="match status" value="1"/>
</dbReference>
<dbReference type="Gene3D" id="3.40.50.300">
    <property type="entry name" value="P-loop containing nucleotide triphosphate hydrolases"/>
    <property type="match status" value="2"/>
</dbReference>
<keyword evidence="3 7" id="KW-0347">Helicase</keyword>
<dbReference type="InterPro" id="IPR001650">
    <property type="entry name" value="Helicase_C-like"/>
</dbReference>
<dbReference type="PANTHER" id="PTHR47959">
    <property type="entry name" value="ATP-DEPENDENT RNA HELICASE RHLE-RELATED"/>
    <property type="match status" value="1"/>
</dbReference>
<feature type="domain" description="Helicase ATP-binding" evidence="9">
    <location>
        <begin position="40"/>
        <end position="210"/>
    </location>
</feature>
<keyword evidence="1 7" id="KW-0547">Nucleotide-binding</keyword>
<dbReference type="PROSITE" id="PS00039">
    <property type="entry name" value="DEAD_ATP_HELICASE"/>
    <property type="match status" value="1"/>
</dbReference>
<evidence type="ECO:0000259" key="10">
    <source>
        <dbReference type="PROSITE" id="PS51194"/>
    </source>
</evidence>
<evidence type="ECO:0000256" key="1">
    <source>
        <dbReference type="ARBA" id="ARBA00022741"/>
    </source>
</evidence>
<comment type="caution">
    <text evidence="12">The sequence shown here is derived from an EMBL/GenBank/DDBJ whole genome shotgun (WGS) entry which is preliminary data.</text>
</comment>
<evidence type="ECO:0000256" key="5">
    <source>
        <dbReference type="ARBA" id="ARBA00038437"/>
    </source>
</evidence>
<dbReference type="Pfam" id="PF00271">
    <property type="entry name" value="Helicase_C"/>
    <property type="match status" value="1"/>
</dbReference>
<dbReference type="GO" id="GO:0016787">
    <property type="term" value="F:hydrolase activity"/>
    <property type="evidence" value="ECO:0007669"/>
    <property type="project" value="UniProtKB-KW"/>
</dbReference>
<dbReference type="PANTHER" id="PTHR47959:SF13">
    <property type="entry name" value="ATP-DEPENDENT RNA HELICASE RHLE"/>
    <property type="match status" value="1"/>
</dbReference>
<gene>
    <name evidence="12" type="ORF">CO172_01450</name>
</gene>
<dbReference type="Proteomes" id="UP000229749">
    <property type="component" value="Unassembled WGS sequence"/>
</dbReference>
<sequence length="413" mass="46395">MKQTKLNQFGFNELGISSVLLEVLNHLKFICPTPIQNQCIPVGLQGKDIIGIAQTGTGKTLAFGIPLIESLVIKPTRHQGLILLPTRELALQVNEVLEKIGRSFGLRTAVLIGGASAYRQIAALRRDPHIIVSTPGRLIDHLKQKRLSLERVQMVVLDEADRMFDIGFLPQVKEILHFIPHVHQTFLFSATMPRAIQDLSLQFMKNPQRIEVAPEGTPASEVEQEIFVIHKEGRTKLLDKLLVDHLGTILIFSRTKHGAKKLAKSVRDMGHSATEIHSNRSLFQRQAALSGFKTGKYRVLVATDIAARGIDVERISLVINYDLPDNPHDYIHRIGRTGRAGNSGKAVSFAGPQERGAVRQIERLIKKNIPVATLPSLPEFQIDPIEMKSDFNTRPRRSRPFHNRRQNFRRHSS</sequence>
<dbReference type="SMART" id="SM00487">
    <property type="entry name" value="DEXDc"/>
    <property type="match status" value="1"/>
</dbReference>
<evidence type="ECO:0000256" key="7">
    <source>
        <dbReference type="RuleBase" id="RU000492"/>
    </source>
</evidence>
<evidence type="ECO:0000256" key="4">
    <source>
        <dbReference type="ARBA" id="ARBA00022840"/>
    </source>
</evidence>
<protein>
    <submittedName>
        <fullName evidence="12">DEAD/DEAH box helicase</fullName>
    </submittedName>
</protein>
<evidence type="ECO:0000259" key="11">
    <source>
        <dbReference type="PROSITE" id="PS51195"/>
    </source>
</evidence>
<dbReference type="GO" id="GO:0003676">
    <property type="term" value="F:nucleic acid binding"/>
    <property type="evidence" value="ECO:0007669"/>
    <property type="project" value="InterPro"/>
</dbReference>
<dbReference type="EMBL" id="PFWS01000022">
    <property type="protein sequence ID" value="PJA47407.1"/>
    <property type="molecule type" value="Genomic_DNA"/>
</dbReference>
<dbReference type="PROSITE" id="PS51192">
    <property type="entry name" value="HELICASE_ATP_BIND_1"/>
    <property type="match status" value="1"/>
</dbReference>
<evidence type="ECO:0000256" key="6">
    <source>
        <dbReference type="PROSITE-ProRule" id="PRU00552"/>
    </source>
</evidence>
<evidence type="ECO:0000259" key="9">
    <source>
        <dbReference type="PROSITE" id="PS51192"/>
    </source>
</evidence>
<dbReference type="GO" id="GO:0005829">
    <property type="term" value="C:cytosol"/>
    <property type="evidence" value="ECO:0007669"/>
    <property type="project" value="TreeGrafter"/>
</dbReference>
<evidence type="ECO:0000313" key="12">
    <source>
        <dbReference type="EMBL" id="PJA47407.1"/>
    </source>
</evidence>
<dbReference type="Pfam" id="PF00270">
    <property type="entry name" value="DEAD"/>
    <property type="match status" value="1"/>
</dbReference>
<dbReference type="InterPro" id="IPR014014">
    <property type="entry name" value="RNA_helicase_DEAD_Q_motif"/>
</dbReference>
<dbReference type="InterPro" id="IPR027417">
    <property type="entry name" value="P-loop_NTPase"/>
</dbReference>
<accession>A0A2M7XHN6</accession>
<proteinExistence type="inferred from homology"/>
<feature type="compositionally biased region" description="Basic residues" evidence="8">
    <location>
        <begin position="394"/>
        <end position="413"/>
    </location>
</feature>
<dbReference type="SUPFAM" id="SSF52540">
    <property type="entry name" value="P-loop containing nucleoside triphosphate hydrolases"/>
    <property type="match status" value="1"/>
</dbReference>
<feature type="domain" description="DEAD-box RNA helicase Q" evidence="11">
    <location>
        <begin position="9"/>
        <end position="37"/>
    </location>
</feature>
<dbReference type="AlphaFoldDB" id="A0A2M7XHN6"/>
<name>A0A2M7XHN6_9BACT</name>
<dbReference type="InterPro" id="IPR000629">
    <property type="entry name" value="RNA-helicase_DEAD-box_CS"/>
</dbReference>
<dbReference type="InterPro" id="IPR050079">
    <property type="entry name" value="DEAD_box_RNA_helicase"/>
</dbReference>
<dbReference type="InterPro" id="IPR014001">
    <property type="entry name" value="Helicase_ATP-bd"/>
</dbReference>
<dbReference type="GO" id="GO:0003724">
    <property type="term" value="F:RNA helicase activity"/>
    <property type="evidence" value="ECO:0007669"/>
    <property type="project" value="InterPro"/>
</dbReference>